<evidence type="ECO:0000259" key="3">
    <source>
        <dbReference type="PROSITE" id="PS50206"/>
    </source>
</evidence>
<feature type="signal peptide" evidence="2">
    <location>
        <begin position="1"/>
        <end position="23"/>
    </location>
</feature>
<dbReference type="PANTHER" id="PTHR43855">
    <property type="entry name" value="THIOSULFATE SULFURTRANSFERASE"/>
    <property type="match status" value="1"/>
</dbReference>
<dbReference type="Pfam" id="PF00581">
    <property type="entry name" value="Rhodanese"/>
    <property type="match status" value="2"/>
</dbReference>
<sequence length="308" mass="33371">MKTRTLITAMACACLLLVQSAFAKVPGPLVDTAWLSANKDNVLILDVRKDTKSFTREGHIPGSVLVPWKDVRSKKVVMGKTISGMLPSREQFNALMQKLGADNDSSIVIVTRGHNAPQVNFGTRLYWQLKYYGHDDVAMLDGGFAQWVKDKRKISHEGAKAPAPGNFMASAERTELLATTADVEKAVADKSATLFDARGYDQYLGLFYKKKILTEGGHIPGGKFAAASTFLAHGNGPKTFAPTSLIKKSLAGLGADQEAITFCNTGHMASGLWFVMHELGGNDKARLYDGSMHAWTTTGHPAVAMKPE</sequence>
<organism evidence="4">
    <name type="scientific">Sedimenticola thiotaurini</name>
    <dbReference type="NCBI Taxonomy" id="1543721"/>
    <lineage>
        <taxon>Bacteria</taxon>
        <taxon>Pseudomonadati</taxon>
        <taxon>Pseudomonadota</taxon>
        <taxon>Gammaproteobacteria</taxon>
        <taxon>Chromatiales</taxon>
        <taxon>Sedimenticolaceae</taxon>
        <taxon>Sedimenticola</taxon>
    </lineage>
</organism>
<dbReference type="PANTHER" id="PTHR43855:SF1">
    <property type="entry name" value="THIOSULFATE SULFURTRANSFERASE"/>
    <property type="match status" value="1"/>
</dbReference>
<reference evidence="4" key="1">
    <citation type="journal article" date="2020" name="mSystems">
        <title>Genome- and Community-Level Interaction Insights into Carbon Utilization and Element Cycling Functions of Hydrothermarchaeota in Hydrothermal Sediment.</title>
        <authorList>
            <person name="Zhou Z."/>
            <person name="Liu Y."/>
            <person name="Xu W."/>
            <person name="Pan J."/>
            <person name="Luo Z.H."/>
            <person name="Li M."/>
        </authorList>
    </citation>
    <scope>NUCLEOTIDE SEQUENCE [LARGE SCALE GENOMIC DNA]</scope>
    <source>
        <strain evidence="4">HyVt-443</strain>
    </source>
</reference>
<evidence type="ECO:0000256" key="1">
    <source>
        <dbReference type="ARBA" id="ARBA00022737"/>
    </source>
</evidence>
<dbReference type="Proteomes" id="UP000886251">
    <property type="component" value="Unassembled WGS sequence"/>
</dbReference>
<dbReference type="SMART" id="SM00450">
    <property type="entry name" value="RHOD"/>
    <property type="match status" value="2"/>
</dbReference>
<evidence type="ECO:0000313" key="4">
    <source>
        <dbReference type="EMBL" id="HEB95518.1"/>
    </source>
</evidence>
<proteinExistence type="predicted"/>
<accession>A0A831RLB1</accession>
<feature type="domain" description="Rhodanese" evidence="3">
    <location>
        <begin position="188"/>
        <end position="304"/>
    </location>
</feature>
<feature type="chain" id="PRO_5032545253" evidence="2">
    <location>
        <begin position="24"/>
        <end position="308"/>
    </location>
</feature>
<dbReference type="EMBL" id="DRKP01000045">
    <property type="protein sequence ID" value="HEB95518.1"/>
    <property type="molecule type" value="Genomic_DNA"/>
</dbReference>
<gene>
    <name evidence="4" type="ORF">ENI96_03685</name>
</gene>
<evidence type="ECO:0000256" key="2">
    <source>
        <dbReference type="SAM" id="SignalP"/>
    </source>
</evidence>
<dbReference type="SUPFAM" id="SSF52821">
    <property type="entry name" value="Rhodanese/Cell cycle control phosphatase"/>
    <property type="match status" value="2"/>
</dbReference>
<dbReference type="CDD" id="cd01448">
    <property type="entry name" value="TST_Repeat_1"/>
    <property type="match status" value="1"/>
</dbReference>
<name>A0A831RLB1_9GAMM</name>
<dbReference type="InterPro" id="IPR051126">
    <property type="entry name" value="Thiosulfate_sulfurtransferase"/>
</dbReference>
<feature type="domain" description="Rhodanese" evidence="3">
    <location>
        <begin position="38"/>
        <end position="156"/>
    </location>
</feature>
<comment type="caution">
    <text evidence="4">The sequence shown here is derived from an EMBL/GenBank/DDBJ whole genome shotgun (WGS) entry which is preliminary data.</text>
</comment>
<protein>
    <submittedName>
        <fullName evidence="4">Sulfurtransferase</fullName>
    </submittedName>
</protein>
<dbReference type="Gene3D" id="3.40.250.10">
    <property type="entry name" value="Rhodanese-like domain"/>
    <property type="match status" value="2"/>
</dbReference>
<dbReference type="InterPro" id="IPR036873">
    <property type="entry name" value="Rhodanese-like_dom_sf"/>
</dbReference>
<keyword evidence="2" id="KW-0732">Signal</keyword>
<dbReference type="InterPro" id="IPR001763">
    <property type="entry name" value="Rhodanese-like_dom"/>
</dbReference>
<dbReference type="AlphaFoldDB" id="A0A831RLB1"/>
<keyword evidence="1" id="KW-0677">Repeat</keyword>
<dbReference type="PROSITE" id="PS50206">
    <property type="entry name" value="RHODANESE_3"/>
    <property type="match status" value="2"/>
</dbReference>